<feature type="region of interest" description="Regulatory domain" evidence="14">
    <location>
        <begin position="395"/>
        <end position="524"/>
    </location>
</feature>
<name>A0A1H4FWY2_ALKAM</name>
<dbReference type="SUPFAM" id="SSF51569">
    <property type="entry name" value="Aldolase"/>
    <property type="match status" value="1"/>
</dbReference>
<dbReference type="PANTHER" id="PTHR10277">
    <property type="entry name" value="HOMOCITRATE SYNTHASE-RELATED"/>
    <property type="match status" value="1"/>
</dbReference>
<evidence type="ECO:0000256" key="11">
    <source>
        <dbReference type="ARBA" id="ARBA00023304"/>
    </source>
</evidence>
<evidence type="ECO:0000256" key="12">
    <source>
        <dbReference type="ARBA" id="ARBA00029993"/>
    </source>
</evidence>
<evidence type="ECO:0000256" key="5">
    <source>
        <dbReference type="ARBA" id="ARBA00018198"/>
    </source>
</evidence>
<evidence type="ECO:0000256" key="2">
    <source>
        <dbReference type="ARBA" id="ARBA00004689"/>
    </source>
</evidence>
<evidence type="ECO:0000313" key="16">
    <source>
        <dbReference type="EMBL" id="SEB01138.1"/>
    </source>
</evidence>
<dbReference type="GO" id="GO:0003985">
    <property type="term" value="F:acetyl-CoA C-acetyltransferase activity"/>
    <property type="evidence" value="ECO:0007669"/>
    <property type="project" value="UniProtKB-UniRule"/>
</dbReference>
<dbReference type="NCBIfam" id="NF002084">
    <property type="entry name" value="PRK00915.1-1"/>
    <property type="match status" value="1"/>
</dbReference>
<keyword evidence="11 14" id="KW-0100">Branched-chain amino acid biosynthesis</keyword>
<comment type="pathway">
    <text evidence="2 14">Amino-acid biosynthesis; L-leucine biosynthesis; L-leucine from 3-methyl-2-oxobutanoate: step 1/4.</text>
</comment>
<dbReference type="NCBIfam" id="NF002086">
    <property type="entry name" value="PRK00915.1-3"/>
    <property type="match status" value="1"/>
</dbReference>
<dbReference type="UniPathway" id="UPA00048">
    <property type="reaction ID" value="UER00070"/>
</dbReference>
<evidence type="ECO:0000256" key="1">
    <source>
        <dbReference type="ARBA" id="ARBA00000064"/>
    </source>
</evidence>
<organism evidence="16 17">
    <name type="scientific">Alkalimonas amylolytica</name>
    <dbReference type="NCBI Taxonomy" id="152573"/>
    <lineage>
        <taxon>Bacteria</taxon>
        <taxon>Pseudomonadati</taxon>
        <taxon>Pseudomonadota</taxon>
        <taxon>Gammaproteobacteria</taxon>
        <taxon>Alkalimonas</taxon>
    </lineage>
</organism>
<keyword evidence="10 14" id="KW-0464">Manganese</keyword>
<dbReference type="PROSITE" id="PS50991">
    <property type="entry name" value="PYR_CT"/>
    <property type="match status" value="1"/>
</dbReference>
<dbReference type="InterPro" id="IPR013709">
    <property type="entry name" value="2-isopropylmalate_synth_dimer"/>
</dbReference>
<dbReference type="InterPro" id="IPR054691">
    <property type="entry name" value="LeuA/HCS_post-cat"/>
</dbReference>
<dbReference type="PROSITE" id="PS00815">
    <property type="entry name" value="AIPM_HOMOCIT_SYNTH_1"/>
    <property type="match status" value="1"/>
</dbReference>
<comment type="catalytic activity">
    <reaction evidence="1 14">
        <text>3-methyl-2-oxobutanoate + acetyl-CoA + H2O = (2S)-2-isopropylmalate + CoA + H(+)</text>
        <dbReference type="Rhea" id="RHEA:21524"/>
        <dbReference type="ChEBI" id="CHEBI:1178"/>
        <dbReference type="ChEBI" id="CHEBI:11851"/>
        <dbReference type="ChEBI" id="CHEBI:15377"/>
        <dbReference type="ChEBI" id="CHEBI:15378"/>
        <dbReference type="ChEBI" id="CHEBI:57287"/>
        <dbReference type="ChEBI" id="CHEBI:57288"/>
        <dbReference type="EC" id="2.3.3.13"/>
    </reaction>
</comment>
<dbReference type="InterPro" id="IPR036230">
    <property type="entry name" value="LeuA_allosteric_dom_sf"/>
</dbReference>
<dbReference type="InterPro" id="IPR050073">
    <property type="entry name" value="2-IPM_HCS-like"/>
</dbReference>
<evidence type="ECO:0000256" key="7">
    <source>
        <dbReference type="ARBA" id="ARBA00022605"/>
    </source>
</evidence>
<dbReference type="GO" id="GO:0030145">
    <property type="term" value="F:manganese ion binding"/>
    <property type="evidence" value="ECO:0007669"/>
    <property type="project" value="UniProtKB-UniRule"/>
</dbReference>
<accession>A0A1H4FWY2</accession>
<comment type="similarity">
    <text evidence="3 14">Belongs to the alpha-IPM synthase/homocitrate synthase family. LeuA type 1 subfamily.</text>
</comment>
<dbReference type="SUPFAM" id="SSF110921">
    <property type="entry name" value="2-isopropylmalate synthase LeuA, allosteric (dimerisation) domain"/>
    <property type="match status" value="1"/>
</dbReference>
<dbReference type="OrthoDB" id="9803573at2"/>
<sequence length="524" mass="57378">MSADNKIWIFDTTLRDGEQALRASLSQKQKIQLAHAIARLNVDVMEVGFPVSSPGDFDSVQRIAREVKGPVICGLARAVAGDIEACGAALKDAERKRIHTFIATSPLHLEYKLRKTLQQATEQAVAAIRQASRYTDDIEFSCEDAGRTPIDDLCYIIERAIAAGATTINIPDTVGYTIPTEFAAIIHALKNKVPNIDKARLSVHCHNDLGLAVANSISAVQAGARQIECTVNGIGERAGNCSLEEVAMIVKTRQDVFAPLYTNIKTTEIYRSSHLVSQICNMPIQPNKAVVGENAFAHSSGIHQDGVLKAQNTYEIMAPEQVGIRQNELNLTSRSGRHVIQHRLNDLGYSKDDYNLDELYQSFLALADQKGRVFDYDLEALVFFQNLQEQDEFYRLEFLSSSTHTGHVASATVGLRCGDNLLTEAATGNGPVEAAFQAIQRISKLPIRMVDFNLSAKGSGEDALGQVDIIAEFEGRRFHGAGLATDIVRASVLAYVHVLNMIQRAQQVDACKQARQRTAGAETE</sequence>
<protein>
    <recommendedName>
        <fullName evidence="5 14">2-isopropylmalate synthase</fullName>
        <ecNumber evidence="4 14">2.3.3.13</ecNumber>
    </recommendedName>
    <alternativeName>
        <fullName evidence="12 14">Alpha-IPM synthase</fullName>
    </alternativeName>
    <alternativeName>
        <fullName evidence="14">Alpha-isopropylmalate synthase</fullName>
    </alternativeName>
</protein>
<keyword evidence="17" id="KW-1185">Reference proteome</keyword>
<dbReference type="GO" id="GO:0005829">
    <property type="term" value="C:cytosol"/>
    <property type="evidence" value="ECO:0007669"/>
    <property type="project" value="TreeGrafter"/>
</dbReference>
<evidence type="ECO:0000259" key="15">
    <source>
        <dbReference type="PROSITE" id="PS50991"/>
    </source>
</evidence>
<evidence type="ECO:0000256" key="9">
    <source>
        <dbReference type="ARBA" id="ARBA00022723"/>
    </source>
</evidence>
<evidence type="ECO:0000313" key="17">
    <source>
        <dbReference type="Proteomes" id="UP000198773"/>
    </source>
</evidence>
<dbReference type="InterPro" id="IPR000891">
    <property type="entry name" value="PYR_CT"/>
</dbReference>
<dbReference type="FunFam" id="1.10.238.260:FF:000001">
    <property type="entry name" value="2-isopropylmalate synthase"/>
    <property type="match status" value="1"/>
</dbReference>
<feature type="domain" description="Pyruvate carboxyltransferase" evidence="15">
    <location>
        <begin position="7"/>
        <end position="270"/>
    </location>
</feature>
<dbReference type="SMART" id="SM00917">
    <property type="entry name" value="LeuA_dimer"/>
    <property type="match status" value="1"/>
</dbReference>
<dbReference type="GO" id="GO:0003852">
    <property type="term" value="F:2-isopropylmalate synthase activity"/>
    <property type="evidence" value="ECO:0007669"/>
    <property type="project" value="UniProtKB-UniRule"/>
</dbReference>
<feature type="binding site" evidence="14">
    <location>
        <position position="204"/>
    </location>
    <ligand>
        <name>Mn(2+)</name>
        <dbReference type="ChEBI" id="CHEBI:29035"/>
    </ligand>
</feature>
<dbReference type="Pfam" id="PF08502">
    <property type="entry name" value="LeuA_dimer"/>
    <property type="match status" value="1"/>
</dbReference>
<dbReference type="FunFam" id="3.20.20.70:FF:000010">
    <property type="entry name" value="2-isopropylmalate synthase"/>
    <property type="match status" value="1"/>
</dbReference>
<dbReference type="RefSeq" id="WP_091345233.1">
    <property type="nucleotide sequence ID" value="NZ_FNRM01000013.1"/>
</dbReference>
<dbReference type="GO" id="GO:0009098">
    <property type="term" value="P:L-leucine biosynthetic process"/>
    <property type="evidence" value="ECO:0007669"/>
    <property type="project" value="UniProtKB-UniRule"/>
</dbReference>
<dbReference type="PROSITE" id="PS00816">
    <property type="entry name" value="AIPM_HOMOCIT_SYNTH_2"/>
    <property type="match status" value="1"/>
</dbReference>
<dbReference type="CDD" id="cd07940">
    <property type="entry name" value="DRE_TIM_IPMS"/>
    <property type="match status" value="1"/>
</dbReference>
<keyword evidence="14" id="KW-0963">Cytoplasm</keyword>
<reference evidence="16 17" key="1">
    <citation type="submission" date="2016-10" db="EMBL/GenBank/DDBJ databases">
        <authorList>
            <person name="de Groot N.N."/>
        </authorList>
    </citation>
    <scope>NUCLEOTIDE SEQUENCE [LARGE SCALE GENOMIC DNA]</scope>
    <source>
        <strain evidence="16 17">CGMCC 1.3430</strain>
    </source>
</reference>
<dbReference type="STRING" id="152573.SAMN04488051_11363"/>
<keyword evidence="7 14" id="KW-0028">Amino-acid biosynthesis</keyword>
<proteinExistence type="inferred from homology"/>
<dbReference type="Gene3D" id="3.20.20.70">
    <property type="entry name" value="Aldolase class I"/>
    <property type="match status" value="1"/>
</dbReference>
<evidence type="ECO:0000256" key="14">
    <source>
        <dbReference type="HAMAP-Rule" id="MF_01025"/>
    </source>
</evidence>
<dbReference type="Pfam" id="PF00682">
    <property type="entry name" value="HMGL-like"/>
    <property type="match status" value="1"/>
</dbReference>
<dbReference type="InterPro" id="IPR005671">
    <property type="entry name" value="LeuA_bact_synth"/>
</dbReference>
<dbReference type="HAMAP" id="MF_01025">
    <property type="entry name" value="LeuA_type1"/>
    <property type="match status" value="1"/>
</dbReference>
<comment type="subunit">
    <text evidence="14">Homodimer.</text>
</comment>
<dbReference type="Gene3D" id="3.30.160.270">
    <property type="match status" value="1"/>
</dbReference>
<dbReference type="PANTHER" id="PTHR10277:SF9">
    <property type="entry name" value="2-ISOPROPYLMALATE SYNTHASE 1, CHLOROPLASTIC-RELATED"/>
    <property type="match status" value="1"/>
</dbReference>
<feature type="binding site" evidence="14">
    <location>
        <position position="240"/>
    </location>
    <ligand>
        <name>Mn(2+)</name>
        <dbReference type="ChEBI" id="CHEBI:29035"/>
    </ligand>
</feature>
<evidence type="ECO:0000256" key="10">
    <source>
        <dbReference type="ARBA" id="ARBA00023211"/>
    </source>
</evidence>
<dbReference type="Proteomes" id="UP000198773">
    <property type="component" value="Unassembled WGS sequence"/>
</dbReference>
<evidence type="ECO:0000256" key="3">
    <source>
        <dbReference type="ARBA" id="ARBA00009396"/>
    </source>
</evidence>
<keyword evidence="9 14" id="KW-0479">Metal-binding</keyword>
<evidence type="ECO:0000256" key="8">
    <source>
        <dbReference type="ARBA" id="ARBA00022679"/>
    </source>
</evidence>
<feature type="binding site" evidence="14">
    <location>
        <position position="16"/>
    </location>
    <ligand>
        <name>Mn(2+)</name>
        <dbReference type="ChEBI" id="CHEBI:29035"/>
    </ligand>
</feature>
<evidence type="ECO:0000256" key="6">
    <source>
        <dbReference type="ARBA" id="ARBA00022430"/>
    </source>
</evidence>
<dbReference type="InterPro" id="IPR013785">
    <property type="entry name" value="Aldolase_TIM"/>
</dbReference>
<feature type="binding site" evidence="14">
    <location>
        <position position="206"/>
    </location>
    <ligand>
        <name>Mn(2+)</name>
        <dbReference type="ChEBI" id="CHEBI:29035"/>
    </ligand>
</feature>
<keyword evidence="6 14" id="KW-0432">Leucine biosynthesis</keyword>
<comment type="function">
    <text evidence="13 14">Catalyzes the condensation of the acetyl group of acetyl-CoA with 3-methyl-2-oxobutanoate (2-ketoisovalerate) to form 3-carboxy-3-hydroxy-4-methylpentanoate (2-isopropylmalate).</text>
</comment>
<dbReference type="Pfam" id="PF22617">
    <property type="entry name" value="HCS_D2"/>
    <property type="match status" value="1"/>
</dbReference>
<evidence type="ECO:0000256" key="13">
    <source>
        <dbReference type="ARBA" id="ARBA00037629"/>
    </source>
</evidence>
<dbReference type="AlphaFoldDB" id="A0A1H4FWY2"/>
<evidence type="ECO:0000256" key="4">
    <source>
        <dbReference type="ARBA" id="ARBA00012973"/>
    </source>
</evidence>
<gene>
    <name evidence="14" type="primary">leuA</name>
    <name evidence="16" type="ORF">SAMN04488051_11363</name>
</gene>
<dbReference type="EC" id="2.3.3.13" evidence="4 14"/>
<dbReference type="Gene3D" id="1.10.238.260">
    <property type="match status" value="1"/>
</dbReference>
<keyword evidence="8 14" id="KW-0808">Transferase</keyword>
<dbReference type="InterPro" id="IPR002034">
    <property type="entry name" value="AIPM/Hcit_synth_CS"/>
</dbReference>
<dbReference type="NCBIfam" id="TIGR00973">
    <property type="entry name" value="leuA_bact"/>
    <property type="match status" value="1"/>
</dbReference>
<comment type="cofactor">
    <cofactor evidence="14">
        <name>Mn(2+)</name>
        <dbReference type="ChEBI" id="CHEBI:29035"/>
    </cofactor>
</comment>
<dbReference type="EMBL" id="FNRM01000013">
    <property type="protein sequence ID" value="SEB01138.1"/>
    <property type="molecule type" value="Genomic_DNA"/>
</dbReference>